<dbReference type="PROSITE" id="PS50181">
    <property type="entry name" value="FBOX"/>
    <property type="match status" value="1"/>
</dbReference>
<protein>
    <recommendedName>
        <fullName evidence="2">F-box domain-containing protein</fullName>
    </recommendedName>
</protein>
<dbReference type="Gene3D" id="2.130.10.10">
    <property type="entry name" value="YVTN repeat-like/Quinoprotein amine dehydrogenase"/>
    <property type="match status" value="1"/>
</dbReference>
<dbReference type="AlphaFoldDB" id="A0A194UP63"/>
<dbReference type="InterPro" id="IPR001810">
    <property type="entry name" value="F-box_dom"/>
</dbReference>
<evidence type="ECO:0000313" key="3">
    <source>
        <dbReference type="EMBL" id="KUI53436.1"/>
    </source>
</evidence>
<evidence type="ECO:0000313" key="4">
    <source>
        <dbReference type="Proteomes" id="UP000078576"/>
    </source>
</evidence>
<gene>
    <name evidence="3" type="ORF">VP1G_00906</name>
</gene>
<accession>A0A194UP63</accession>
<dbReference type="Proteomes" id="UP000078576">
    <property type="component" value="Unassembled WGS sequence"/>
</dbReference>
<organism evidence="3 4">
    <name type="scientific">Cytospora mali</name>
    <name type="common">Apple Valsa canker fungus</name>
    <name type="synonym">Valsa mali</name>
    <dbReference type="NCBI Taxonomy" id="578113"/>
    <lineage>
        <taxon>Eukaryota</taxon>
        <taxon>Fungi</taxon>
        <taxon>Dikarya</taxon>
        <taxon>Ascomycota</taxon>
        <taxon>Pezizomycotina</taxon>
        <taxon>Sordariomycetes</taxon>
        <taxon>Sordariomycetidae</taxon>
        <taxon>Diaporthales</taxon>
        <taxon>Cytosporaceae</taxon>
        <taxon>Cytospora</taxon>
    </lineage>
</organism>
<dbReference type="SUPFAM" id="SSF50978">
    <property type="entry name" value="WD40 repeat-like"/>
    <property type="match status" value="1"/>
</dbReference>
<dbReference type="InterPro" id="IPR036047">
    <property type="entry name" value="F-box-like_dom_sf"/>
</dbReference>
<dbReference type="EMBL" id="KN714669">
    <property type="protein sequence ID" value="KUI53436.1"/>
    <property type="molecule type" value="Genomic_DNA"/>
</dbReference>
<keyword evidence="4" id="KW-1185">Reference proteome</keyword>
<evidence type="ECO:0000259" key="2">
    <source>
        <dbReference type="PROSITE" id="PS50181"/>
    </source>
</evidence>
<reference evidence="4" key="1">
    <citation type="submission" date="2014-12" db="EMBL/GenBank/DDBJ databases">
        <title>Genome Sequence of Valsa Canker Pathogens Uncovers a Specific Adaption of Colonization on Woody Bark.</title>
        <authorList>
            <person name="Yin Z."/>
            <person name="Liu H."/>
            <person name="Gao X."/>
            <person name="Li Z."/>
            <person name="Song N."/>
            <person name="Ke X."/>
            <person name="Dai Q."/>
            <person name="Wu Y."/>
            <person name="Sun Y."/>
            <person name="Xu J.-R."/>
            <person name="Kang Z.K."/>
            <person name="Wang L."/>
            <person name="Huang L."/>
        </authorList>
    </citation>
    <scope>NUCLEOTIDE SEQUENCE [LARGE SCALE GENOMIC DNA]</scope>
    <source>
        <strain evidence="4">SXYL134</strain>
    </source>
</reference>
<dbReference type="InterPro" id="IPR036322">
    <property type="entry name" value="WD40_repeat_dom_sf"/>
</dbReference>
<evidence type="ECO:0000256" key="1">
    <source>
        <dbReference type="SAM" id="MobiDB-lite"/>
    </source>
</evidence>
<dbReference type="OrthoDB" id="1259151at2759"/>
<feature type="domain" description="F-box" evidence="2">
    <location>
        <begin position="1"/>
        <end position="47"/>
    </location>
</feature>
<dbReference type="SUPFAM" id="SSF81383">
    <property type="entry name" value="F-box domain"/>
    <property type="match status" value="1"/>
</dbReference>
<dbReference type="InterPro" id="IPR015943">
    <property type="entry name" value="WD40/YVTN_repeat-like_dom_sf"/>
</dbReference>
<proteinExistence type="predicted"/>
<feature type="region of interest" description="Disordered" evidence="1">
    <location>
        <begin position="584"/>
        <end position="604"/>
    </location>
</feature>
<name>A0A194UP63_CYTMA</name>
<sequence length="647" mass="72428">MLDTLPDDILFIILTHLECAKDIRSLVLANRRLHSLVQTQHGGWRIFVRTRFPGASLPHQSPSSVVSTAPGNQLGWDDLANSLTRQSRSWNRRSLSFRAMLPIPTRNQRSAARRRQAVPFHPVLDAHFDFSLNEELVVWGAGENLVARRRRTGKGGTQPERVVWHRVDGKDMSYVPGYDDIRAVSLVENVGRGGLGALVGRDNGHLALLDVSEEDFGQRLADFNPVHTTERVGGLEDHQKTINSVDVLHHKRLVAASTRAGVYLYHLPEESDVNVQPSSYLDLTQHFEQPGITLGHAKWMKEDTMVFALQGCHHQLRYATLTPTGIESVTPYKNAALEDKFDVSYSKGRLCTNSLTPIDSSSITGGDSKLLLSAWRDGSVRLQDLRTPSPFDLVYCDNIDPWSEFESLLPFGTSHFVGGGAHGASIKVFDFRWQKNYYHTAAMPCGPEAPSPKPHQPFFQPPEYKVKPRAQCDHVAGRRCHWHELSRDLYYRPNGTFFFSKSLPREDAYAGVWSLARASRLSPNFYIGISGGIVEASLSSTTSGASEVDPVFGCATGEQPDLGAGYSTMSLDASLMETGDGMMYKDNDRSVRMPPMRGKGRSKMRWEDYDGIPNELKARHRLDERYHILGDFVDDVDLRAAQEGRWN</sequence>